<reference evidence="1 2" key="1">
    <citation type="journal article" date="2023" name="G3 (Bethesda)">
        <title>A chromosome-length genome assembly and annotation of blackberry (Rubus argutus, cv. 'Hillquist').</title>
        <authorList>
            <person name="Bruna T."/>
            <person name="Aryal R."/>
            <person name="Dudchenko O."/>
            <person name="Sargent D.J."/>
            <person name="Mead D."/>
            <person name="Buti M."/>
            <person name="Cavallini A."/>
            <person name="Hytonen T."/>
            <person name="Andres J."/>
            <person name="Pham M."/>
            <person name="Weisz D."/>
            <person name="Mascagni F."/>
            <person name="Usai G."/>
            <person name="Natali L."/>
            <person name="Bassil N."/>
            <person name="Fernandez G.E."/>
            <person name="Lomsadze A."/>
            <person name="Armour M."/>
            <person name="Olukolu B."/>
            <person name="Poorten T."/>
            <person name="Britton C."/>
            <person name="Davik J."/>
            <person name="Ashrafi H."/>
            <person name="Aiden E.L."/>
            <person name="Borodovsky M."/>
            <person name="Worthington M."/>
        </authorList>
    </citation>
    <scope>NUCLEOTIDE SEQUENCE [LARGE SCALE GENOMIC DNA]</scope>
    <source>
        <strain evidence="1">PI 553951</strain>
    </source>
</reference>
<dbReference type="InterPro" id="IPR007657">
    <property type="entry name" value="Glycosyltransferase_61"/>
</dbReference>
<name>A0AAW1WBW7_RUBAR</name>
<evidence type="ECO:0000313" key="1">
    <source>
        <dbReference type="EMBL" id="KAK9922073.1"/>
    </source>
</evidence>
<accession>A0AAW1WBW7</accession>
<dbReference type="AlphaFoldDB" id="A0AAW1WBW7"/>
<gene>
    <name evidence="1" type="ORF">M0R45_030554</name>
</gene>
<evidence type="ECO:0000313" key="2">
    <source>
        <dbReference type="Proteomes" id="UP001457282"/>
    </source>
</evidence>
<dbReference type="Proteomes" id="UP001457282">
    <property type="component" value="Unassembled WGS sequence"/>
</dbReference>
<sequence length="159" mass="18075">MDTIDELDLISKKITVSMNRHQCDVQHEVPAVFFSTGGATLVTFTMNSMMGFCPCTSLPNISTRRLCSSFLNFTIGWLMKYFRHTFTSLGLSTEAYYGEPAKKLGLKYIGYQIFTKESSLYDKYGKDDPVLKDPRSLIGAYDYSIDKMNQQQTSDLQSH</sequence>
<comment type="caution">
    <text evidence="1">The sequence shown here is derived from an EMBL/GenBank/DDBJ whole genome shotgun (WGS) entry which is preliminary data.</text>
</comment>
<organism evidence="1 2">
    <name type="scientific">Rubus argutus</name>
    <name type="common">Southern blackberry</name>
    <dbReference type="NCBI Taxonomy" id="59490"/>
    <lineage>
        <taxon>Eukaryota</taxon>
        <taxon>Viridiplantae</taxon>
        <taxon>Streptophyta</taxon>
        <taxon>Embryophyta</taxon>
        <taxon>Tracheophyta</taxon>
        <taxon>Spermatophyta</taxon>
        <taxon>Magnoliopsida</taxon>
        <taxon>eudicotyledons</taxon>
        <taxon>Gunneridae</taxon>
        <taxon>Pentapetalae</taxon>
        <taxon>rosids</taxon>
        <taxon>fabids</taxon>
        <taxon>Rosales</taxon>
        <taxon>Rosaceae</taxon>
        <taxon>Rosoideae</taxon>
        <taxon>Rosoideae incertae sedis</taxon>
        <taxon>Rubus</taxon>
    </lineage>
</organism>
<proteinExistence type="predicted"/>
<dbReference type="PANTHER" id="PTHR20961:SF124">
    <property type="entry name" value="GLYCOSYLTRANSFERASE"/>
    <property type="match status" value="1"/>
</dbReference>
<dbReference type="GO" id="GO:0016757">
    <property type="term" value="F:glycosyltransferase activity"/>
    <property type="evidence" value="ECO:0007669"/>
    <property type="project" value="InterPro"/>
</dbReference>
<dbReference type="PANTHER" id="PTHR20961">
    <property type="entry name" value="GLYCOSYLTRANSFERASE"/>
    <property type="match status" value="1"/>
</dbReference>
<protein>
    <submittedName>
        <fullName evidence="1">Uncharacterized protein</fullName>
    </submittedName>
</protein>
<keyword evidence="2" id="KW-1185">Reference proteome</keyword>
<dbReference type="EMBL" id="JBEDUW010000006">
    <property type="protein sequence ID" value="KAK9922073.1"/>
    <property type="molecule type" value="Genomic_DNA"/>
</dbReference>